<organism evidence="11 12">
    <name type="scientific">Exophiala spinifera</name>
    <dbReference type="NCBI Taxonomy" id="91928"/>
    <lineage>
        <taxon>Eukaryota</taxon>
        <taxon>Fungi</taxon>
        <taxon>Dikarya</taxon>
        <taxon>Ascomycota</taxon>
        <taxon>Pezizomycotina</taxon>
        <taxon>Eurotiomycetes</taxon>
        <taxon>Chaetothyriomycetidae</taxon>
        <taxon>Chaetothyriales</taxon>
        <taxon>Herpotrichiellaceae</taxon>
        <taxon>Exophiala</taxon>
    </lineage>
</organism>
<dbReference type="InterPro" id="IPR001128">
    <property type="entry name" value="Cyt_P450"/>
</dbReference>
<keyword evidence="4 8" id="KW-0479">Metal-binding</keyword>
<evidence type="ECO:0000313" key="11">
    <source>
        <dbReference type="EMBL" id="KIW10224.1"/>
    </source>
</evidence>
<evidence type="ECO:0000256" key="4">
    <source>
        <dbReference type="ARBA" id="ARBA00022723"/>
    </source>
</evidence>
<dbReference type="HOGENOM" id="CLU_001570_14_0_1"/>
<keyword evidence="10" id="KW-0472">Membrane</keyword>
<evidence type="ECO:0000256" key="6">
    <source>
        <dbReference type="ARBA" id="ARBA00023004"/>
    </source>
</evidence>
<evidence type="ECO:0000256" key="2">
    <source>
        <dbReference type="ARBA" id="ARBA00010617"/>
    </source>
</evidence>
<dbReference type="OrthoDB" id="3934656at2759"/>
<feature type="binding site" description="axial binding residue" evidence="8">
    <location>
        <position position="443"/>
    </location>
    <ligand>
        <name>heme</name>
        <dbReference type="ChEBI" id="CHEBI:30413"/>
    </ligand>
    <ligandPart>
        <name>Fe</name>
        <dbReference type="ChEBI" id="CHEBI:18248"/>
    </ligandPart>
</feature>
<dbReference type="GO" id="GO:0005506">
    <property type="term" value="F:iron ion binding"/>
    <property type="evidence" value="ECO:0007669"/>
    <property type="project" value="InterPro"/>
</dbReference>
<keyword evidence="3 8" id="KW-0349">Heme</keyword>
<gene>
    <name evidence="11" type="ORF">PV08_11185</name>
</gene>
<keyword evidence="7 9" id="KW-0503">Monooxygenase</keyword>
<dbReference type="Proteomes" id="UP000053328">
    <property type="component" value="Unassembled WGS sequence"/>
</dbReference>
<evidence type="ECO:0008006" key="13">
    <source>
        <dbReference type="Google" id="ProtNLM"/>
    </source>
</evidence>
<dbReference type="GO" id="GO:0020037">
    <property type="term" value="F:heme binding"/>
    <property type="evidence" value="ECO:0007669"/>
    <property type="project" value="InterPro"/>
</dbReference>
<keyword evidence="12" id="KW-1185">Reference proteome</keyword>
<dbReference type="GO" id="GO:0004497">
    <property type="term" value="F:monooxygenase activity"/>
    <property type="evidence" value="ECO:0007669"/>
    <property type="project" value="UniProtKB-KW"/>
</dbReference>
<dbReference type="PRINTS" id="PR00385">
    <property type="entry name" value="P450"/>
</dbReference>
<evidence type="ECO:0000256" key="5">
    <source>
        <dbReference type="ARBA" id="ARBA00023002"/>
    </source>
</evidence>
<name>A0A0D2BFS4_9EURO</name>
<dbReference type="InterPro" id="IPR036396">
    <property type="entry name" value="Cyt_P450_sf"/>
</dbReference>
<dbReference type="EMBL" id="KN847500">
    <property type="protein sequence ID" value="KIW10224.1"/>
    <property type="molecule type" value="Genomic_DNA"/>
</dbReference>
<keyword evidence="10" id="KW-1133">Transmembrane helix</keyword>
<dbReference type="PROSITE" id="PS00086">
    <property type="entry name" value="CYTOCHROME_P450"/>
    <property type="match status" value="1"/>
</dbReference>
<comment type="similarity">
    <text evidence="2 9">Belongs to the cytochrome P450 family.</text>
</comment>
<evidence type="ECO:0000256" key="10">
    <source>
        <dbReference type="SAM" id="Phobius"/>
    </source>
</evidence>
<dbReference type="Pfam" id="PF00067">
    <property type="entry name" value="p450"/>
    <property type="match status" value="1"/>
</dbReference>
<dbReference type="GeneID" id="27338268"/>
<evidence type="ECO:0000313" key="12">
    <source>
        <dbReference type="Proteomes" id="UP000053328"/>
    </source>
</evidence>
<keyword evidence="5 9" id="KW-0560">Oxidoreductase</keyword>
<proteinExistence type="inferred from homology"/>
<reference evidence="11 12" key="1">
    <citation type="submission" date="2015-01" db="EMBL/GenBank/DDBJ databases">
        <title>The Genome Sequence of Exophiala spinifera CBS89968.</title>
        <authorList>
            <consortium name="The Broad Institute Genomics Platform"/>
            <person name="Cuomo C."/>
            <person name="de Hoog S."/>
            <person name="Gorbushina A."/>
            <person name="Stielow B."/>
            <person name="Teixiera M."/>
            <person name="Abouelleil A."/>
            <person name="Chapman S.B."/>
            <person name="Priest M."/>
            <person name="Young S.K."/>
            <person name="Wortman J."/>
            <person name="Nusbaum C."/>
            <person name="Birren B."/>
        </authorList>
    </citation>
    <scope>NUCLEOTIDE SEQUENCE [LARGE SCALE GENOMIC DNA]</scope>
    <source>
        <strain evidence="11 12">CBS 89968</strain>
    </source>
</reference>
<dbReference type="PANTHER" id="PTHR24305">
    <property type="entry name" value="CYTOCHROME P450"/>
    <property type="match status" value="1"/>
</dbReference>
<dbReference type="RefSeq" id="XP_016230440.1">
    <property type="nucleotide sequence ID" value="XM_016385496.1"/>
</dbReference>
<dbReference type="GO" id="GO:0016705">
    <property type="term" value="F:oxidoreductase activity, acting on paired donors, with incorporation or reduction of molecular oxygen"/>
    <property type="evidence" value="ECO:0007669"/>
    <property type="project" value="InterPro"/>
</dbReference>
<protein>
    <recommendedName>
        <fullName evidence="13">Cytochrome P450</fullName>
    </recommendedName>
</protein>
<dbReference type="PRINTS" id="PR00463">
    <property type="entry name" value="EP450I"/>
</dbReference>
<accession>A0A0D2BFS4</accession>
<evidence type="ECO:0000256" key="3">
    <source>
        <dbReference type="ARBA" id="ARBA00022617"/>
    </source>
</evidence>
<evidence type="ECO:0000256" key="8">
    <source>
        <dbReference type="PIRSR" id="PIRSR602401-1"/>
    </source>
</evidence>
<dbReference type="SUPFAM" id="SSF48264">
    <property type="entry name" value="Cytochrome P450"/>
    <property type="match status" value="1"/>
</dbReference>
<dbReference type="STRING" id="91928.A0A0D2BFS4"/>
<keyword evidence="10" id="KW-0812">Transmembrane</keyword>
<evidence type="ECO:0000256" key="9">
    <source>
        <dbReference type="RuleBase" id="RU000461"/>
    </source>
</evidence>
<dbReference type="InterPro" id="IPR017972">
    <property type="entry name" value="Cyt_P450_CS"/>
</dbReference>
<sequence>MLPVTQLFGSSTALACYSFLLIFVALKLRQFLALRHIPGPFLASLTDFWFLYVMRLGDYKKQSLELHNKYGPLVRYGPNRVLFSDVEAISVVYGTKAPFQKARSYDVITPYINGKLVPSLITLRDEREVSAIKRHISHAFSNTAILDYEHHIDHTIQSLVKALQANGPELDLSDWLGYFAFDTLCRIGFSDDTEMTARGEDVGNTLLATRTRNHHWDRWLALPALESFWFKNRYLSGGMKADPLTNLAKQRFQARVDQGGAASTHHDLLDRYFQAQQKSPELFDNRRIVALIVTIINAGSETTGSSLAVAYYYILKHPHVYARIKQEIDEAGLSFPPQFRDVVKLKYVEACIKESMRVRATSQGPMERVVPPEGMTISGVFIAPGTVVAANKSASTLDPRIYDPSGKHPVHEYIPERWLGVDPSRTAQMDLASLPFSYGKRTCLGIHLAWCEMLKCLTAMFMRFDVDLKDRSFELEIEKGMIALVTPKGLPVIIKPRA</sequence>
<comment type="cofactor">
    <cofactor evidence="1 8">
        <name>heme</name>
        <dbReference type="ChEBI" id="CHEBI:30413"/>
    </cofactor>
</comment>
<dbReference type="VEuPathDB" id="FungiDB:PV08_11185"/>
<dbReference type="InterPro" id="IPR002401">
    <property type="entry name" value="Cyt_P450_E_grp-I"/>
</dbReference>
<dbReference type="InterPro" id="IPR050121">
    <property type="entry name" value="Cytochrome_P450_monoxygenase"/>
</dbReference>
<dbReference type="PANTHER" id="PTHR24305:SF210">
    <property type="entry name" value="CYTOCHROME P450 MONOOXYGENASE ASQL-RELATED"/>
    <property type="match status" value="1"/>
</dbReference>
<evidence type="ECO:0000256" key="7">
    <source>
        <dbReference type="ARBA" id="ARBA00023033"/>
    </source>
</evidence>
<dbReference type="Gene3D" id="1.10.630.10">
    <property type="entry name" value="Cytochrome P450"/>
    <property type="match status" value="1"/>
</dbReference>
<evidence type="ECO:0000256" key="1">
    <source>
        <dbReference type="ARBA" id="ARBA00001971"/>
    </source>
</evidence>
<keyword evidence="6 8" id="KW-0408">Iron</keyword>
<feature type="transmembrane region" description="Helical" evidence="10">
    <location>
        <begin position="6"/>
        <end position="26"/>
    </location>
</feature>
<dbReference type="AlphaFoldDB" id="A0A0D2BFS4"/>